<dbReference type="Gene3D" id="1.10.3720.10">
    <property type="entry name" value="MetI-like"/>
    <property type="match status" value="1"/>
</dbReference>
<evidence type="ECO:0000256" key="3">
    <source>
        <dbReference type="ARBA" id="ARBA00022475"/>
    </source>
</evidence>
<dbReference type="PANTHER" id="PTHR43744">
    <property type="entry name" value="ABC TRANSPORTER PERMEASE PROTEIN MG189-RELATED-RELATED"/>
    <property type="match status" value="1"/>
</dbReference>
<keyword evidence="4 7" id="KW-0812">Transmembrane</keyword>
<dbReference type="CDD" id="cd06261">
    <property type="entry name" value="TM_PBP2"/>
    <property type="match status" value="1"/>
</dbReference>
<accession>A0A1M6M5G1</accession>
<evidence type="ECO:0000256" key="1">
    <source>
        <dbReference type="ARBA" id="ARBA00004651"/>
    </source>
</evidence>
<dbReference type="STRING" id="1121322.SAMN02745136_00852"/>
<organism evidence="9 10">
    <name type="scientific">Anaerocolumna jejuensis DSM 15929</name>
    <dbReference type="NCBI Taxonomy" id="1121322"/>
    <lineage>
        <taxon>Bacteria</taxon>
        <taxon>Bacillati</taxon>
        <taxon>Bacillota</taxon>
        <taxon>Clostridia</taxon>
        <taxon>Lachnospirales</taxon>
        <taxon>Lachnospiraceae</taxon>
        <taxon>Anaerocolumna</taxon>
    </lineage>
</organism>
<evidence type="ECO:0000256" key="2">
    <source>
        <dbReference type="ARBA" id="ARBA00022448"/>
    </source>
</evidence>
<evidence type="ECO:0000256" key="6">
    <source>
        <dbReference type="ARBA" id="ARBA00023136"/>
    </source>
</evidence>
<protein>
    <submittedName>
        <fullName evidence="9">Putative aldouronate transport system permease protein</fullName>
    </submittedName>
</protein>
<keyword evidence="5 7" id="KW-1133">Transmembrane helix</keyword>
<name>A0A1M6M5G1_9FIRM</name>
<feature type="transmembrane region" description="Helical" evidence="7">
    <location>
        <begin position="20"/>
        <end position="41"/>
    </location>
</feature>
<dbReference type="RefSeq" id="WP_207650828.1">
    <property type="nucleotide sequence ID" value="NZ_FRAC01000007.1"/>
</dbReference>
<feature type="transmembrane region" description="Helical" evidence="7">
    <location>
        <begin position="139"/>
        <end position="159"/>
    </location>
</feature>
<keyword evidence="2" id="KW-0813">Transport</keyword>
<dbReference type="PANTHER" id="PTHR43744:SF9">
    <property type="entry name" value="POLYGALACTURONAN_RHAMNOGALACTURONAN TRANSPORT SYSTEM PERMEASE PROTEIN YTCP"/>
    <property type="match status" value="1"/>
</dbReference>
<feature type="transmembrane region" description="Helical" evidence="7">
    <location>
        <begin position="81"/>
        <end position="100"/>
    </location>
</feature>
<dbReference type="AlphaFoldDB" id="A0A1M6M5G1"/>
<dbReference type="SUPFAM" id="SSF161098">
    <property type="entry name" value="MetI-like"/>
    <property type="match status" value="1"/>
</dbReference>
<keyword evidence="3" id="KW-1003">Cell membrane</keyword>
<evidence type="ECO:0000259" key="8">
    <source>
        <dbReference type="PROSITE" id="PS50928"/>
    </source>
</evidence>
<keyword evidence="10" id="KW-1185">Reference proteome</keyword>
<sequence>MNKFRNLSASDKSFDIINTVILIFLLLVAAYPLYFVIIASISDPKLVTSGKVLLFPKSFNLKGYKEVLKYAPIWRGYANTIVYTVLFTVVSVMVCLLSGYSLAQKKLPGKKVITAFFIFTMFFNGGLIPTYLIMKQIGLYGKTIIIILMGAVSVTNIIISRTFIKNTIPYELFEAASVDGCSHTAFFFRIVMPISKALIAVLVLFAAVGQWNSWFNAMIYLREENQMPLQMVLRDLIVNQSAMSMASDTAGMGGDAAAQVYLVEAMRYAVIIVSTLPIMCIYPFVQKYFVKGIMIGSVKG</sequence>
<feature type="transmembrane region" description="Helical" evidence="7">
    <location>
        <begin position="265"/>
        <end position="285"/>
    </location>
</feature>
<feature type="domain" description="ABC transmembrane type-1" evidence="8">
    <location>
        <begin position="77"/>
        <end position="274"/>
    </location>
</feature>
<feature type="transmembrane region" description="Helical" evidence="7">
    <location>
        <begin position="112"/>
        <end position="133"/>
    </location>
</feature>
<dbReference type="InterPro" id="IPR035906">
    <property type="entry name" value="MetI-like_sf"/>
</dbReference>
<dbReference type="EMBL" id="FRAC01000007">
    <property type="protein sequence ID" value="SHJ78688.1"/>
    <property type="molecule type" value="Genomic_DNA"/>
</dbReference>
<dbReference type="GO" id="GO:0055085">
    <property type="term" value="P:transmembrane transport"/>
    <property type="evidence" value="ECO:0007669"/>
    <property type="project" value="InterPro"/>
</dbReference>
<evidence type="ECO:0000256" key="7">
    <source>
        <dbReference type="SAM" id="Phobius"/>
    </source>
</evidence>
<dbReference type="GO" id="GO:0005886">
    <property type="term" value="C:plasma membrane"/>
    <property type="evidence" value="ECO:0007669"/>
    <property type="project" value="UniProtKB-SubCell"/>
</dbReference>
<evidence type="ECO:0000256" key="4">
    <source>
        <dbReference type="ARBA" id="ARBA00022692"/>
    </source>
</evidence>
<comment type="subcellular location">
    <subcellularLocation>
        <location evidence="1">Cell membrane</location>
        <topology evidence="1">Multi-pass membrane protein</topology>
    </subcellularLocation>
</comment>
<proteinExistence type="predicted"/>
<reference evidence="9 10" key="1">
    <citation type="submission" date="2016-11" db="EMBL/GenBank/DDBJ databases">
        <authorList>
            <person name="Jaros S."/>
            <person name="Januszkiewicz K."/>
            <person name="Wedrychowicz H."/>
        </authorList>
    </citation>
    <scope>NUCLEOTIDE SEQUENCE [LARGE SCALE GENOMIC DNA]</scope>
    <source>
        <strain evidence="9 10">DSM 15929</strain>
    </source>
</reference>
<dbReference type="Proteomes" id="UP000184386">
    <property type="component" value="Unassembled WGS sequence"/>
</dbReference>
<keyword evidence="6 7" id="KW-0472">Membrane</keyword>
<dbReference type="PROSITE" id="PS50928">
    <property type="entry name" value="ABC_TM1"/>
    <property type="match status" value="1"/>
</dbReference>
<evidence type="ECO:0000313" key="9">
    <source>
        <dbReference type="EMBL" id="SHJ78688.1"/>
    </source>
</evidence>
<gene>
    <name evidence="9" type="ORF">SAMN02745136_00852</name>
</gene>
<dbReference type="InterPro" id="IPR000515">
    <property type="entry name" value="MetI-like"/>
</dbReference>
<evidence type="ECO:0000256" key="5">
    <source>
        <dbReference type="ARBA" id="ARBA00022989"/>
    </source>
</evidence>
<evidence type="ECO:0000313" key="10">
    <source>
        <dbReference type="Proteomes" id="UP000184386"/>
    </source>
</evidence>
<feature type="transmembrane region" description="Helical" evidence="7">
    <location>
        <begin position="197"/>
        <end position="221"/>
    </location>
</feature>